<dbReference type="STRING" id="349064.SAMN05660429_01153"/>
<reference evidence="2 3" key="1">
    <citation type="submission" date="2016-10" db="EMBL/GenBank/DDBJ databases">
        <authorList>
            <person name="de Groot N.N."/>
        </authorList>
    </citation>
    <scope>NUCLEOTIDE SEQUENCE [LARGE SCALE GENOMIC DNA]</scope>
    <source>
        <strain evidence="2 3">DSM 19706</strain>
    </source>
</reference>
<dbReference type="Pfam" id="PF11911">
    <property type="entry name" value="DUF3429"/>
    <property type="match status" value="1"/>
</dbReference>
<feature type="transmembrane region" description="Helical" evidence="1">
    <location>
        <begin position="119"/>
        <end position="140"/>
    </location>
</feature>
<evidence type="ECO:0000313" key="2">
    <source>
        <dbReference type="EMBL" id="SET17318.1"/>
    </source>
</evidence>
<dbReference type="InterPro" id="IPR021836">
    <property type="entry name" value="DUF3429"/>
</dbReference>
<name>A0A1I0CD25_THASX</name>
<sequence>MQIHKTLGYLGLLPFLFAIAMTLTTTTLFGHSGATLFVAYSVAIACFLCGTMWLQQSHQEENKLPLYSNILTLVAATCLLLSTSLALAILTLIYLAIYVMEVRIVRFNEQASGISVIDYGVMRLTLTIIVVALHLAMQIFT</sequence>
<feature type="transmembrane region" description="Helical" evidence="1">
    <location>
        <begin position="66"/>
        <end position="99"/>
    </location>
</feature>
<evidence type="ECO:0000256" key="1">
    <source>
        <dbReference type="SAM" id="Phobius"/>
    </source>
</evidence>
<protein>
    <recommendedName>
        <fullName evidence="4">DUF3429 domain-containing protein</fullName>
    </recommendedName>
</protein>
<evidence type="ECO:0000313" key="3">
    <source>
        <dbReference type="Proteomes" id="UP000199308"/>
    </source>
</evidence>
<keyword evidence="1" id="KW-1133">Transmembrane helix</keyword>
<feature type="transmembrane region" description="Helical" evidence="1">
    <location>
        <begin position="35"/>
        <end position="54"/>
    </location>
</feature>
<dbReference type="Proteomes" id="UP000199308">
    <property type="component" value="Unassembled WGS sequence"/>
</dbReference>
<proteinExistence type="predicted"/>
<keyword evidence="1" id="KW-0472">Membrane</keyword>
<keyword evidence="3" id="KW-1185">Reference proteome</keyword>
<dbReference type="OrthoDB" id="8591832at2"/>
<evidence type="ECO:0008006" key="4">
    <source>
        <dbReference type="Google" id="ProtNLM"/>
    </source>
</evidence>
<accession>A0A1I0CD25</accession>
<dbReference type="EMBL" id="FOHK01000005">
    <property type="protein sequence ID" value="SET17318.1"/>
    <property type="molecule type" value="Genomic_DNA"/>
</dbReference>
<organism evidence="2 3">
    <name type="scientific">Thalassotalea agarivorans</name>
    <name type="common">Thalassomonas agarivorans</name>
    <dbReference type="NCBI Taxonomy" id="349064"/>
    <lineage>
        <taxon>Bacteria</taxon>
        <taxon>Pseudomonadati</taxon>
        <taxon>Pseudomonadota</taxon>
        <taxon>Gammaproteobacteria</taxon>
        <taxon>Alteromonadales</taxon>
        <taxon>Colwelliaceae</taxon>
        <taxon>Thalassotalea</taxon>
    </lineage>
</organism>
<dbReference type="AlphaFoldDB" id="A0A1I0CD25"/>
<keyword evidence="1" id="KW-0812">Transmembrane</keyword>
<dbReference type="RefSeq" id="WP_143047930.1">
    <property type="nucleotide sequence ID" value="NZ_AP027363.1"/>
</dbReference>
<feature type="transmembrane region" description="Helical" evidence="1">
    <location>
        <begin position="7"/>
        <end position="29"/>
    </location>
</feature>
<gene>
    <name evidence="2" type="ORF">SAMN05660429_01153</name>
</gene>